<evidence type="ECO:0000313" key="1">
    <source>
        <dbReference type="EMBL" id="CAI0397357.1"/>
    </source>
</evidence>
<proteinExistence type="predicted"/>
<sequence length="23" mass="2727">MWPSFGLSSQHLIQFWDCQLDST</sequence>
<gene>
    <name evidence="1" type="ORF">LITE_LOCUS9513</name>
</gene>
<dbReference type="AlphaFoldDB" id="A0AAV0IKA2"/>
<reference evidence="1" key="1">
    <citation type="submission" date="2022-08" db="EMBL/GenBank/DDBJ databases">
        <authorList>
            <person name="Gutierrez-Valencia J."/>
        </authorList>
    </citation>
    <scope>NUCLEOTIDE SEQUENCE</scope>
</reference>
<protein>
    <submittedName>
        <fullName evidence="1">Uncharacterized protein</fullName>
    </submittedName>
</protein>
<comment type="caution">
    <text evidence="1">The sequence shown here is derived from an EMBL/GenBank/DDBJ whole genome shotgun (WGS) entry which is preliminary data.</text>
</comment>
<organism evidence="1 2">
    <name type="scientific">Linum tenue</name>
    <dbReference type="NCBI Taxonomy" id="586396"/>
    <lineage>
        <taxon>Eukaryota</taxon>
        <taxon>Viridiplantae</taxon>
        <taxon>Streptophyta</taxon>
        <taxon>Embryophyta</taxon>
        <taxon>Tracheophyta</taxon>
        <taxon>Spermatophyta</taxon>
        <taxon>Magnoliopsida</taxon>
        <taxon>eudicotyledons</taxon>
        <taxon>Gunneridae</taxon>
        <taxon>Pentapetalae</taxon>
        <taxon>rosids</taxon>
        <taxon>fabids</taxon>
        <taxon>Malpighiales</taxon>
        <taxon>Linaceae</taxon>
        <taxon>Linum</taxon>
    </lineage>
</organism>
<evidence type="ECO:0000313" key="2">
    <source>
        <dbReference type="Proteomes" id="UP001154282"/>
    </source>
</evidence>
<name>A0AAV0IKA2_9ROSI</name>
<keyword evidence="2" id="KW-1185">Reference proteome</keyword>
<dbReference type="Proteomes" id="UP001154282">
    <property type="component" value="Unassembled WGS sequence"/>
</dbReference>
<dbReference type="EMBL" id="CAMGYJ010000004">
    <property type="protein sequence ID" value="CAI0397357.1"/>
    <property type="molecule type" value="Genomic_DNA"/>
</dbReference>
<accession>A0AAV0IKA2</accession>